<dbReference type="Proteomes" id="UP001058974">
    <property type="component" value="Chromosome 4"/>
</dbReference>
<proteinExistence type="predicted"/>
<evidence type="ECO:0000313" key="2">
    <source>
        <dbReference type="EMBL" id="KAI5422892.1"/>
    </source>
</evidence>
<feature type="transmembrane region" description="Helical" evidence="1">
    <location>
        <begin position="21"/>
        <end position="46"/>
    </location>
</feature>
<comment type="caution">
    <text evidence="2">The sequence shown here is derived from an EMBL/GenBank/DDBJ whole genome shotgun (WGS) entry which is preliminary data.</text>
</comment>
<keyword evidence="1" id="KW-1133">Transmembrane helix</keyword>
<name>A0A9D4XM88_PEA</name>
<keyword evidence="3" id="KW-1185">Reference proteome</keyword>
<dbReference type="AlphaFoldDB" id="A0A9D4XM88"/>
<evidence type="ECO:0000256" key="1">
    <source>
        <dbReference type="SAM" id="Phobius"/>
    </source>
</evidence>
<organism evidence="2 3">
    <name type="scientific">Pisum sativum</name>
    <name type="common">Garden pea</name>
    <name type="synonym">Lathyrus oleraceus</name>
    <dbReference type="NCBI Taxonomy" id="3888"/>
    <lineage>
        <taxon>Eukaryota</taxon>
        <taxon>Viridiplantae</taxon>
        <taxon>Streptophyta</taxon>
        <taxon>Embryophyta</taxon>
        <taxon>Tracheophyta</taxon>
        <taxon>Spermatophyta</taxon>
        <taxon>Magnoliopsida</taxon>
        <taxon>eudicotyledons</taxon>
        <taxon>Gunneridae</taxon>
        <taxon>Pentapetalae</taxon>
        <taxon>rosids</taxon>
        <taxon>fabids</taxon>
        <taxon>Fabales</taxon>
        <taxon>Fabaceae</taxon>
        <taxon>Papilionoideae</taxon>
        <taxon>50 kb inversion clade</taxon>
        <taxon>NPAAA clade</taxon>
        <taxon>Hologalegina</taxon>
        <taxon>IRL clade</taxon>
        <taxon>Fabeae</taxon>
        <taxon>Lathyrus</taxon>
    </lineage>
</organism>
<gene>
    <name evidence="2" type="ORF">KIW84_046063</name>
</gene>
<evidence type="ECO:0000313" key="3">
    <source>
        <dbReference type="Proteomes" id="UP001058974"/>
    </source>
</evidence>
<dbReference type="EMBL" id="JAMSHJ010000004">
    <property type="protein sequence ID" value="KAI5422892.1"/>
    <property type="molecule type" value="Genomic_DNA"/>
</dbReference>
<keyword evidence="1" id="KW-0472">Membrane</keyword>
<accession>A0A9D4XM88</accession>
<sequence>MEIKDFRDAINYSRTNCRKQPLITCIVTLLVQQIAISALVAIVLHISSFLFPAQSFTDFAINSANPYYLHPNENPTLVLVSSVEHVSAPKVLELSAEAIRPTWFSKILMLTP</sequence>
<dbReference type="Gramene" id="Psat04G0606300-T1">
    <property type="protein sequence ID" value="KAI5422892.1"/>
    <property type="gene ID" value="KIW84_046063"/>
</dbReference>
<protein>
    <submittedName>
        <fullName evidence="2">Uncharacterized protein</fullName>
    </submittedName>
</protein>
<reference evidence="2 3" key="1">
    <citation type="journal article" date="2022" name="Nat. Genet.">
        <title>Improved pea reference genome and pan-genome highlight genomic features and evolutionary characteristics.</title>
        <authorList>
            <person name="Yang T."/>
            <person name="Liu R."/>
            <person name="Luo Y."/>
            <person name="Hu S."/>
            <person name="Wang D."/>
            <person name="Wang C."/>
            <person name="Pandey M.K."/>
            <person name="Ge S."/>
            <person name="Xu Q."/>
            <person name="Li N."/>
            <person name="Li G."/>
            <person name="Huang Y."/>
            <person name="Saxena R.K."/>
            <person name="Ji Y."/>
            <person name="Li M."/>
            <person name="Yan X."/>
            <person name="He Y."/>
            <person name="Liu Y."/>
            <person name="Wang X."/>
            <person name="Xiang C."/>
            <person name="Varshney R.K."/>
            <person name="Ding H."/>
            <person name="Gao S."/>
            <person name="Zong X."/>
        </authorList>
    </citation>
    <scope>NUCLEOTIDE SEQUENCE [LARGE SCALE GENOMIC DNA]</scope>
    <source>
        <strain evidence="2 3">cv. Zhongwan 6</strain>
    </source>
</reference>
<keyword evidence="1" id="KW-0812">Transmembrane</keyword>